<evidence type="ECO:0000256" key="1">
    <source>
        <dbReference type="SAM" id="MobiDB-lite"/>
    </source>
</evidence>
<reference evidence="2" key="1">
    <citation type="journal article" date="2010" name="J. Integr. Plant Biol.">
        <title>Insights into the bamboo genome: syntenic relationships to rice and sorghum.</title>
        <authorList>
            <person name="Gui Y.J."/>
            <person name="Zhou Y."/>
            <person name="Wang Y."/>
            <person name="Wang S."/>
            <person name="Wang S.Y."/>
            <person name="Hu Y."/>
            <person name="Bo S.P."/>
            <person name="Chen H."/>
            <person name="Zhou C.P."/>
            <person name="Ma N.X."/>
            <person name="Zhang T.Z."/>
            <person name="Fan L.J."/>
        </authorList>
    </citation>
    <scope>NUCLEOTIDE SEQUENCE</scope>
    <source>
        <tissue evidence="2">Shoot</tissue>
    </source>
</reference>
<dbReference type="AlphaFoldDB" id="D3IVK9"/>
<dbReference type="PANTHER" id="PTHR42648:SF28">
    <property type="entry name" value="TRANSPOSON-ENCODED PROTEIN WITH RIBONUCLEASE H-LIKE AND RETROVIRUS ZINC FINGER-LIKE DOMAINS"/>
    <property type="match status" value="1"/>
</dbReference>
<dbReference type="PANTHER" id="PTHR42648">
    <property type="entry name" value="TRANSPOSASE, PUTATIVE-RELATED"/>
    <property type="match status" value="1"/>
</dbReference>
<dbReference type="Gene3D" id="3.30.420.10">
    <property type="entry name" value="Ribonuclease H-like superfamily/Ribonuclease H"/>
    <property type="match status" value="1"/>
</dbReference>
<dbReference type="GO" id="GO:0003676">
    <property type="term" value="F:nucleic acid binding"/>
    <property type="evidence" value="ECO:0007669"/>
    <property type="project" value="InterPro"/>
</dbReference>
<feature type="compositionally biased region" description="Polar residues" evidence="1">
    <location>
        <begin position="246"/>
        <end position="269"/>
    </location>
</feature>
<proteinExistence type="predicted"/>
<feature type="region of interest" description="Disordered" evidence="1">
    <location>
        <begin position="243"/>
        <end position="299"/>
    </location>
</feature>
<dbReference type="EMBL" id="GQ252859">
    <property type="protein sequence ID" value="ADB85349.1"/>
    <property type="molecule type" value="Genomic_DNA"/>
</dbReference>
<dbReference type="InterPro" id="IPR036397">
    <property type="entry name" value="RNaseH_sf"/>
</dbReference>
<feature type="compositionally biased region" description="Polar residues" evidence="1">
    <location>
        <begin position="208"/>
        <end position="225"/>
    </location>
</feature>
<feature type="region of interest" description="Disordered" evidence="1">
    <location>
        <begin position="193"/>
        <end position="225"/>
    </location>
</feature>
<organism evidence="2">
    <name type="scientific">Phyllostachys edulis</name>
    <name type="common">Tortoise shell bamboo</name>
    <name type="synonym">Bambusa edulis</name>
    <dbReference type="NCBI Taxonomy" id="38705"/>
    <lineage>
        <taxon>Eukaryota</taxon>
        <taxon>Viridiplantae</taxon>
        <taxon>Streptophyta</taxon>
        <taxon>Embryophyta</taxon>
        <taxon>Tracheophyta</taxon>
        <taxon>Spermatophyta</taxon>
        <taxon>Magnoliopsida</taxon>
        <taxon>Liliopsida</taxon>
        <taxon>Poales</taxon>
        <taxon>Poaceae</taxon>
        <taxon>BOP clade</taxon>
        <taxon>Bambusoideae</taxon>
        <taxon>Arundinarodae</taxon>
        <taxon>Arundinarieae</taxon>
        <taxon>Arundinariinae</taxon>
        <taxon>Phyllostachys</taxon>
    </lineage>
</organism>
<name>D3IVK9_PHYED</name>
<dbReference type="SUPFAM" id="SSF53098">
    <property type="entry name" value="Ribonuclease H-like"/>
    <property type="match status" value="1"/>
</dbReference>
<evidence type="ECO:0000313" key="2">
    <source>
        <dbReference type="EMBL" id="ADB85349.1"/>
    </source>
</evidence>
<sequence>MFFVLILLASTYLLLCVAFSLSRVLFPSTRLAAHAHSGVSECKHRHLLETTHALMFAFSVPPHFWVEAVFIAAFLINMQPSTAFQGSTPVERLYGRAPKPPERYGFATAALSEPTTYREAIAHPKCQLAMSEEIAALERTSTWDLSILALGILYPYLRHSYHVQWLIFQLDVKNAFLNGELRKEVYMQPPHGYSVPDGNLGSPLEVNVANNSPTSPGQHNSQGPFSQLMDSLQWIGSLFSGENARANGTSRHAPTASAGQAVSESSNSARDGPSDSRSSHQHNRDPVDGPNSKRQRTSD</sequence>
<feature type="compositionally biased region" description="Basic and acidic residues" evidence="1">
    <location>
        <begin position="272"/>
        <end position="287"/>
    </location>
</feature>
<accession>D3IVK9</accession>
<dbReference type="InterPro" id="IPR039537">
    <property type="entry name" value="Retrotran_Ty1/copia-like"/>
</dbReference>
<dbReference type="InterPro" id="IPR012337">
    <property type="entry name" value="RNaseH-like_sf"/>
</dbReference>
<protein>
    <submittedName>
        <fullName evidence="2">Putative ubiquitin family protein</fullName>
    </submittedName>
</protein>